<dbReference type="Proteomes" id="UP000307440">
    <property type="component" value="Unassembled WGS sequence"/>
</dbReference>
<accession>A0A5C3KR48</accession>
<name>A0A5C3KR48_COPMA</name>
<reference evidence="1 2" key="1">
    <citation type="journal article" date="2019" name="Nat. Ecol. Evol.">
        <title>Megaphylogeny resolves global patterns of mushroom evolution.</title>
        <authorList>
            <person name="Varga T."/>
            <person name="Krizsan K."/>
            <person name="Foldi C."/>
            <person name="Dima B."/>
            <person name="Sanchez-Garcia M."/>
            <person name="Sanchez-Ramirez S."/>
            <person name="Szollosi G.J."/>
            <person name="Szarkandi J.G."/>
            <person name="Papp V."/>
            <person name="Albert L."/>
            <person name="Andreopoulos W."/>
            <person name="Angelini C."/>
            <person name="Antonin V."/>
            <person name="Barry K.W."/>
            <person name="Bougher N.L."/>
            <person name="Buchanan P."/>
            <person name="Buyck B."/>
            <person name="Bense V."/>
            <person name="Catcheside P."/>
            <person name="Chovatia M."/>
            <person name="Cooper J."/>
            <person name="Damon W."/>
            <person name="Desjardin D."/>
            <person name="Finy P."/>
            <person name="Geml J."/>
            <person name="Haridas S."/>
            <person name="Hughes K."/>
            <person name="Justo A."/>
            <person name="Karasinski D."/>
            <person name="Kautmanova I."/>
            <person name="Kiss B."/>
            <person name="Kocsube S."/>
            <person name="Kotiranta H."/>
            <person name="LaButti K.M."/>
            <person name="Lechner B.E."/>
            <person name="Liimatainen K."/>
            <person name="Lipzen A."/>
            <person name="Lukacs Z."/>
            <person name="Mihaltcheva S."/>
            <person name="Morgado L.N."/>
            <person name="Niskanen T."/>
            <person name="Noordeloos M.E."/>
            <person name="Ohm R.A."/>
            <person name="Ortiz-Santana B."/>
            <person name="Ovrebo C."/>
            <person name="Racz N."/>
            <person name="Riley R."/>
            <person name="Savchenko A."/>
            <person name="Shiryaev A."/>
            <person name="Soop K."/>
            <person name="Spirin V."/>
            <person name="Szebenyi C."/>
            <person name="Tomsovsky M."/>
            <person name="Tulloss R.E."/>
            <person name="Uehling J."/>
            <person name="Grigoriev I.V."/>
            <person name="Vagvolgyi C."/>
            <person name="Papp T."/>
            <person name="Martin F.M."/>
            <person name="Miettinen O."/>
            <person name="Hibbett D.S."/>
            <person name="Nagy L.G."/>
        </authorList>
    </citation>
    <scope>NUCLEOTIDE SEQUENCE [LARGE SCALE GENOMIC DNA]</scope>
    <source>
        <strain evidence="1 2">CBS 121175</strain>
    </source>
</reference>
<organism evidence="1 2">
    <name type="scientific">Coprinopsis marcescibilis</name>
    <name type="common">Agaric fungus</name>
    <name type="synonym">Psathyrella marcescibilis</name>
    <dbReference type="NCBI Taxonomy" id="230819"/>
    <lineage>
        <taxon>Eukaryota</taxon>
        <taxon>Fungi</taxon>
        <taxon>Dikarya</taxon>
        <taxon>Basidiomycota</taxon>
        <taxon>Agaricomycotina</taxon>
        <taxon>Agaricomycetes</taxon>
        <taxon>Agaricomycetidae</taxon>
        <taxon>Agaricales</taxon>
        <taxon>Agaricineae</taxon>
        <taxon>Psathyrellaceae</taxon>
        <taxon>Coprinopsis</taxon>
    </lineage>
</organism>
<dbReference type="AlphaFoldDB" id="A0A5C3KR48"/>
<dbReference type="EMBL" id="ML210236">
    <property type="protein sequence ID" value="TFK22635.1"/>
    <property type="molecule type" value="Genomic_DNA"/>
</dbReference>
<sequence>MAEDIPTWTTRKFHHLLNSNTCPGEEELSTIQSALREPLRELGDIELEIARLQACLAKANHRRKDIISTTQPLRTILSPVRRLPDDILQEIFLRCLPNGCYPAVDNQEAPLLFMRVSRRWRFTAINTRRLWIGVRIALPSLQHTLSGHYLNHPGTNSGNVTHRFRVAATSYIKTVSDWLGRIGGYQVSFSIYQKDDRNSDEDQLCESVLRVLMGHSRVWHRAEIRIPLRSMGELIKASSDVFPKLTDLVVSCTSRSKALGPATFDLFNTPPGGPDVPPLAQSGIFQALRLSSLKLMRVDEPLYSFDVNWSFLTSLVIEEQGTFSDFGSLRRTIALDIPTLVTLLRQCFSLETARVSLTPGIAPLLANHEALSEPLILPLLHTLAFHEDRSCSTAFFDCLEAPALKTLEFQTLRKPEDPTSTTYSILPFLRRHGSILEELVVDTRYISHGDRAELWGCLGGLRVLRLRKSTFRSVVYGGEEQGLLPFCDQDLESLIPDPPSPSFSSSSSMVSLASLSSSRSGSESLVSLVGGGSTTGSSSLPSSRSLLPQLEAFECKTLSMLSDDVVLRFMEARCSTFTRPSPLSSTDSFLSTFSTPVSQPSFPWACSSTSACGVRLLKEAALTCTTTREGRGYVVEEVERLSGGGNLEVDFKYELRQRFVD</sequence>
<dbReference type="OrthoDB" id="3365698at2759"/>
<proteinExistence type="predicted"/>
<gene>
    <name evidence="1" type="ORF">FA15DRAFT_671336</name>
</gene>
<evidence type="ECO:0000313" key="1">
    <source>
        <dbReference type="EMBL" id="TFK22635.1"/>
    </source>
</evidence>
<protein>
    <recommendedName>
        <fullName evidence="3">F-box domain-containing protein</fullName>
    </recommendedName>
</protein>
<evidence type="ECO:0008006" key="3">
    <source>
        <dbReference type="Google" id="ProtNLM"/>
    </source>
</evidence>
<keyword evidence="2" id="KW-1185">Reference proteome</keyword>
<dbReference type="STRING" id="230819.A0A5C3KR48"/>
<evidence type="ECO:0000313" key="2">
    <source>
        <dbReference type="Proteomes" id="UP000307440"/>
    </source>
</evidence>